<dbReference type="GeneID" id="59292833"/>
<dbReference type="OrthoDB" id="5386133at2759"/>
<evidence type="ECO:0000313" key="1">
    <source>
        <dbReference type="EMBL" id="KAF6230652.1"/>
    </source>
</evidence>
<dbReference type="Proteomes" id="UP000578531">
    <property type="component" value="Unassembled WGS sequence"/>
</dbReference>
<protein>
    <submittedName>
        <fullName evidence="1">Uncharacterized protein</fullName>
    </submittedName>
</protein>
<gene>
    <name evidence="1" type="ORF">HO173_011189</name>
</gene>
<sequence>MPPFRKDPSVRQRAQLLLESHWRPEAVAADACSSVSTAYRWERNLAIYGDTVIPRDRYIHTQGRCRSLSPAALDALLDYQRDF</sequence>
<evidence type="ECO:0000313" key="2">
    <source>
        <dbReference type="Proteomes" id="UP000578531"/>
    </source>
</evidence>
<proteinExistence type="predicted"/>
<dbReference type="AlphaFoldDB" id="A0A8H6FLG0"/>
<accession>A0A8H6FLG0</accession>
<organism evidence="1 2">
    <name type="scientific">Letharia columbiana</name>
    <dbReference type="NCBI Taxonomy" id="112416"/>
    <lineage>
        <taxon>Eukaryota</taxon>
        <taxon>Fungi</taxon>
        <taxon>Dikarya</taxon>
        <taxon>Ascomycota</taxon>
        <taxon>Pezizomycotina</taxon>
        <taxon>Lecanoromycetes</taxon>
        <taxon>OSLEUM clade</taxon>
        <taxon>Lecanoromycetidae</taxon>
        <taxon>Lecanorales</taxon>
        <taxon>Lecanorineae</taxon>
        <taxon>Parmeliaceae</taxon>
        <taxon>Letharia</taxon>
    </lineage>
</organism>
<name>A0A8H6FLG0_9LECA</name>
<keyword evidence="2" id="KW-1185">Reference proteome</keyword>
<reference evidence="1 2" key="1">
    <citation type="journal article" date="2020" name="Genomics">
        <title>Complete, high-quality genomes from long-read metagenomic sequencing of two wolf lichen thalli reveals enigmatic genome architecture.</title>
        <authorList>
            <person name="McKenzie S.K."/>
            <person name="Walston R.F."/>
            <person name="Allen J.L."/>
        </authorList>
    </citation>
    <scope>NUCLEOTIDE SEQUENCE [LARGE SCALE GENOMIC DNA]</scope>
    <source>
        <strain evidence="1">WasteWater2</strain>
    </source>
</reference>
<dbReference type="RefSeq" id="XP_037160120.1">
    <property type="nucleotide sequence ID" value="XM_037313071.1"/>
</dbReference>
<comment type="caution">
    <text evidence="1">The sequence shown here is derived from an EMBL/GenBank/DDBJ whole genome shotgun (WGS) entry which is preliminary data.</text>
</comment>
<dbReference type="EMBL" id="JACCJC010000066">
    <property type="protein sequence ID" value="KAF6230652.1"/>
    <property type="molecule type" value="Genomic_DNA"/>
</dbReference>